<evidence type="ECO:0000256" key="1">
    <source>
        <dbReference type="ARBA" id="ARBA00023015"/>
    </source>
</evidence>
<dbReference type="InterPro" id="IPR005202">
    <property type="entry name" value="TF_GRAS"/>
</dbReference>
<evidence type="ECO:0000256" key="3">
    <source>
        <dbReference type="PROSITE-ProRule" id="PRU01191"/>
    </source>
</evidence>
<keyword evidence="2" id="KW-0804">Transcription</keyword>
<reference evidence="5 6" key="1">
    <citation type="journal article" date="2024" name="Plant J.">
        <title>Genome sequences and population genomics reveal climatic adaptation and genomic divergence between two closely related sweetgum species.</title>
        <authorList>
            <person name="Xu W.Q."/>
            <person name="Ren C.Q."/>
            <person name="Zhang X.Y."/>
            <person name="Comes H.P."/>
            <person name="Liu X.H."/>
            <person name="Li Y.G."/>
            <person name="Kettle C.J."/>
            <person name="Jalonen R."/>
            <person name="Gaisberger H."/>
            <person name="Ma Y.Z."/>
            <person name="Qiu Y.X."/>
        </authorList>
    </citation>
    <scope>NUCLEOTIDE SEQUENCE [LARGE SCALE GENOMIC DNA]</scope>
    <source>
        <strain evidence="5">Hangzhou</strain>
    </source>
</reference>
<feature type="region of interest" description="Disordered" evidence="4">
    <location>
        <begin position="178"/>
        <end position="206"/>
    </location>
</feature>
<dbReference type="PANTHER" id="PTHR31636">
    <property type="entry name" value="OSJNBA0084A10.13 PROTEIN-RELATED"/>
    <property type="match status" value="1"/>
</dbReference>
<protein>
    <submittedName>
        <fullName evidence="5">Uncharacterized protein</fullName>
    </submittedName>
</protein>
<keyword evidence="1" id="KW-0805">Transcription regulation</keyword>
<dbReference type="Proteomes" id="UP001415857">
    <property type="component" value="Unassembled WGS sequence"/>
</dbReference>
<accession>A0AAP0WYH2</accession>
<comment type="caution">
    <text evidence="5">The sequence shown here is derived from an EMBL/GenBank/DDBJ whole genome shotgun (WGS) entry which is preliminary data.</text>
</comment>
<evidence type="ECO:0000256" key="4">
    <source>
        <dbReference type="SAM" id="MobiDB-lite"/>
    </source>
</evidence>
<dbReference type="AlphaFoldDB" id="A0AAP0WYH2"/>
<feature type="compositionally biased region" description="Polar residues" evidence="4">
    <location>
        <begin position="182"/>
        <end position="196"/>
    </location>
</feature>
<organism evidence="5 6">
    <name type="scientific">Liquidambar formosana</name>
    <name type="common">Formosan gum</name>
    <dbReference type="NCBI Taxonomy" id="63359"/>
    <lineage>
        <taxon>Eukaryota</taxon>
        <taxon>Viridiplantae</taxon>
        <taxon>Streptophyta</taxon>
        <taxon>Embryophyta</taxon>
        <taxon>Tracheophyta</taxon>
        <taxon>Spermatophyta</taxon>
        <taxon>Magnoliopsida</taxon>
        <taxon>eudicotyledons</taxon>
        <taxon>Gunneridae</taxon>
        <taxon>Pentapetalae</taxon>
        <taxon>Saxifragales</taxon>
        <taxon>Altingiaceae</taxon>
        <taxon>Liquidambar</taxon>
    </lineage>
</organism>
<evidence type="ECO:0000256" key="2">
    <source>
        <dbReference type="ARBA" id="ARBA00023163"/>
    </source>
</evidence>
<name>A0AAP0WYH2_LIQFO</name>
<gene>
    <name evidence="5" type="ORF">L1049_011997</name>
</gene>
<sequence>MIFISSSSAYRNRNPTLHPRLGHTIVHPFLRHAIRKHCDFGDFVPKPLGRFSEKSFYEVLGQNKYPPSSSHCPSSFVDQNLESTVTQMKIILEITSSLKKLEVEAEAEAEAKDVVIEVENKLESENFADGLRGNKTHHPQDVDLVEQRSNEQSATVGSEMFDLVLLCNAEKSESALREALRSGSSKNVHQNGESKGSNGGKAHCKKQRGGGLRTLLTLCAQAVADNNQRSANELLKQIRHYSSPMGAWDAKNGPLFLDVCPFVKISIFFSRKTVMHVAEKATRLHITDFGILYGFPVAWPHHTKPLSSRPGGPPKLRITEIDFDYCLLSTLSRLSASANSGAETLAEFSSPCCEQLLKCRDLLCLER</sequence>
<evidence type="ECO:0000313" key="6">
    <source>
        <dbReference type="Proteomes" id="UP001415857"/>
    </source>
</evidence>
<dbReference type="PROSITE" id="PS50985">
    <property type="entry name" value="GRAS"/>
    <property type="match status" value="1"/>
</dbReference>
<proteinExistence type="inferred from homology"/>
<dbReference type="EMBL" id="JBBPBK010000006">
    <property type="protein sequence ID" value="KAK9283747.1"/>
    <property type="molecule type" value="Genomic_DNA"/>
</dbReference>
<keyword evidence="6" id="KW-1185">Reference proteome</keyword>
<dbReference type="Pfam" id="PF03514">
    <property type="entry name" value="GRAS"/>
    <property type="match status" value="1"/>
</dbReference>
<comment type="caution">
    <text evidence="3">Lacks conserved residue(s) required for the propagation of feature annotation.</text>
</comment>
<comment type="similarity">
    <text evidence="3">Belongs to the GRAS family.</text>
</comment>
<evidence type="ECO:0000313" key="5">
    <source>
        <dbReference type="EMBL" id="KAK9283747.1"/>
    </source>
</evidence>